<dbReference type="Proteomes" id="UP001497497">
    <property type="component" value="Unassembled WGS sequence"/>
</dbReference>
<organism evidence="5 6">
    <name type="scientific">Lymnaea stagnalis</name>
    <name type="common">Great pond snail</name>
    <name type="synonym">Helix stagnalis</name>
    <dbReference type="NCBI Taxonomy" id="6523"/>
    <lineage>
        <taxon>Eukaryota</taxon>
        <taxon>Metazoa</taxon>
        <taxon>Spiralia</taxon>
        <taxon>Lophotrochozoa</taxon>
        <taxon>Mollusca</taxon>
        <taxon>Gastropoda</taxon>
        <taxon>Heterobranchia</taxon>
        <taxon>Euthyneura</taxon>
        <taxon>Panpulmonata</taxon>
        <taxon>Hygrophila</taxon>
        <taxon>Lymnaeoidea</taxon>
        <taxon>Lymnaeidae</taxon>
        <taxon>Lymnaea</taxon>
    </lineage>
</organism>
<reference evidence="5 6" key="1">
    <citation type="submission" date="2024-04" db="EMBL/GenBank/DDBJ databases">
        <authorList>
            <consortium name="Genoscope - CEA"/>
            <person name="William W."/>
        </authorList>
    </citation>
    <scope>NUCLEOTIDE SEQUENCE [LARGE SCALE GENOMIC DNA]</scope>
</reference>
<feature type="compositionally biased region" description="Polar residues" evidence="2">
    <location>
        <begin position="256"/>
        <end position="270"/>
    </location>
</feature>
<dbReference type="GO" id="GO:0006887">
    <property type="term" value="P:exocytosis"/>
    <property type="evidence" value="ECO:0007669"/>
    <property type="project" value="UniProtKB-KW"/>
</dbReference>
<dbReference type="InterPro" id="IPR036390">
    <property type="entry name" value="WH_DNA-bd_sf"/>
</dbReference>
<comment type="caution">
    <text evidence="5">The sequence shown here is derived from an EMBL/GenBank/DDBJ whole genome shotgun (WGS) entry which is preliminary data.</text>
</comment>
<protein>
    <submittedName>
        <fullName evidence="5">Uncharacterized protein</fullName>
    </submittedName>
</protein>
<dbReference type="InterPro" id="IPR014772">
    <property type="entry name" value="Munc13_dom-2"/>
</dbReference>
<sequence length="1130" mass="124963">MEMEGSSGNFFKISNCSKSSLPENLNCIGKYEQNVHQFGPVRDQDNMQGFGRNGHQQSGSRISVASPSTSEYNEDGVSNDSEDEVFQYPPLKIISKKPKVSSMDGVSQNSKYLPTDLSKPVFSAPFFDECLNQREPPGTNISTSLYFGSSAVSLRAPATQTHPGFICSGDSQTSFLLPAETVQAILPVSKSVMDLLVILQRICGFSNSLVTTVFNFGLTPSSGQTSRQLSTDPLEREEKTSRRRSSASTKRDVVGSQATATSKKIESSGLTSSYTDGNFIPIQKSNLLPCSSLSGKRLTSATLISVSSCEDDVNDGNDVGAPDSDVGAPSTGVGATGIDAGAPSSDVGASGNDVGAPGNESCDPKLQFNRYKCLLHLHLQKTMCHLLTTYSINMLCMDLCATPKNASRRLIGQKLIEAIDIYQKAGLVWSCRHQVEKTHPCLYYHNRKAQYLSERHEPITQHMCTRINNVFACLHTLEVYHVKLKEVMAVDSCPPSDGANCGQNSSIPVLKNGYWPESLNDEESLHDLKTSSDPQLHSYWFQESLQVKEMTRQHLMSVLCGMCRLLAFKLNLFVKDALPLVLRKKDTHSTIAESLAPVTTFLQKHLDSFSTWLYRDCFRRVLENIWVYIVQDIESHTAKLLRCEPPSSPQAQMWMLVISHFMTFMNNGGQGINRDLLLAQASYVLLELELHTLSTVHLVALCQSLREYSTEGENTSWENVDTKRPPAIIHKIFKELQSLRKCFSGAELVKWILKNRDALPADMVLPSEPLTKESATAICQSLLDQNFIVDLDTEFFNSRSSPSYSRDGVSPYPELSLHSTGTDWEYRNSRGGVSPSDQDSLSDASGRSLSVTPTQEVDAVSPSVTPTQDVNTMSPSVSPTQDVNTMSPSVTPTLDVDQVSHNVSPKQEVIEGMPCNLTQTQDQNERIIRNGNLVDSGTTQIPPKFRRRSTEVMCEVDTAFQKAIYKSLAHPQDNGNITTQDGLTAGLNTSSMANDHYSMDQMRRFSTFASLSEITNGSGKFMADAETFYLVHHSFQLQGFDIAAHYTNQWNYPVSEYDHQLHRARVSSENLALVERCFMHKVSPLTILAIISGRKKTDSLAKVFIKQLPQSTLDRINILLDEPGVNCTSS</sequence>
<dbReference type="GO" id="GO:0099503">
    <property type="term" value="C:secretory vesicle"/>
    <property type="evidence" value="ECO:0007669"/>
    <property type="project" value="TreeGrafter"/>
</dbReference>
<dbReference type="PROSITE" id="PS50186">
    <property type="entry name" value="DEP"/>
    <property type="match status" value="1"/>
</dbReference>
<dbReference type="SUPFAM" id="SSF46785">
    <property type="entry name" value="Winged helix' DNA-binding domain"/>
    <property type="match status" value="1"/>
</dbReference>
<dbReference type="InterPro" id="IPR052095">
    <property type="entry name" value="UNC-13_domain"/>
</dbReference>
<feature type="region of interest" description="Disordered" evidence="2">
    <location>
        <begin position="221"/>
        <end position="270"/>
    </location>
</feature>
<feature type="compositionally biased region" description="Polar residues" evidence="2">
    <location>
        <begin position="54"/>
        <end position="79"/>
    </location>
</feature>
<name>A0AAV2IF04_LYMST</name>
<keyword evidence="6" id="KW-1185">Reference proteome</keyword>
<evidence type="ECO:0000313" key="5">
    <source>
        <dbReference type="EMBL" id="CAL1544394.1"/>
    </source>
</evidence>
<evidence type="ECO:0000313" key="6">
    <source>
        <dbReference type="Proteomes" id="UP001497497"/>
    </source>
</evidence>
<feature type="region of interest" description="Disordered" evidence="2">
    <location>
        <begin position="318"/>
        <end position="356"/>
    </location>
</feature>
<gene>
    <name evidence="5" type="ORF">GSLYS_00017907001</name>
</gene>
<feature type="compositionally biased region" description="Polar residues" evidence="2">
    <location>
        <begin position="221"/>
        <end position="231"/>
    </location>
</feature>
<dbReference type="CDD" id="cd04371">
    <property type="entry name" value="DEP"/>
    <property type="match status" value="1"/>
</dbReference>
<accession>A0AAV2IF04</accession>
<dbReference type="InterPro" id="IPR036388">
    <property type="entry name" value="WH-like_DNA-bd_sf"/>
</dbReference>
<dbReference type="PANTHER" id="PTHR45999:SF6">
    <property type="entry name" value="MHD2 DOMAIN-CONTAINING PROTEIN"/>
    <property type="match status" value="1"/>
</dbReference>
<dbReference type="AlphaFoldDB" id="A0AAV2IF04"/>
<dbReference type="EMBL" id="CAXITT010000618">
    <property type="protein sequence ID" value="CAL1544394.1"/>
    <property type="molecule type" value="Genomic_DNA"/>
</dbReference>
<feature type="compositionally biased region" description="Polar residues" evidence="2">
    <location>
        <begin position="862"/>
        <end position="886"/>
    </location>
</feature>
<feature type="region of interest" description="Disordered" evidence="2">
    <location>
        <begin position="45"/>
        <end position="83"/>
    </location>
</feature>
<evidence type="ECO:0000259" key="3">
    <source>
        <dbReference type="PROSITE" id="PS50186"/>
    </source>
</evidence>
<dbReference type="GO" id="GO:0035556">
    <property type="term" value="P:intracellular signal transduction"/>
    <property type="evidence" value="ECO:0007669"/>
    <property type="project" value="InterPro"/>
</dbReference>
<proteinExistence type="predicted"/>
<feature type="domain" description="MHD2" evidence="4">
    <location>
        <begin position="592"/>
        <end position="702"/>
    </location>
</feature>
<feature type="compositionally biased region" description="Polar residues" evidence="2">
    <location>
        <begin position="835"/>
        <end position="855"/>
    </location>
</feature>
<evidence type="ECO:0000256" key="2">
    <source>
        <dbReference type="SAM" id="MobiDB-lite"/>
    </source>
</evidence>
<evidence type="ECO:0000259" key="4">
    <source>
        <dbReference type="PROSITE" id="PS51259"/>
    </source>
</evidence>
<dbReference type="PROSITE" id="PS51259">
    <property type="entry name" value="MHD2"/>
    <property type="match status" value="1"/>
</dbReference>
<feature type="domain" description="DEP" evidence="3">
    <location>
        <begin position="738"/>
        <end position="812"/>
    </location>
</feature>
<evidence type="ECO:0000256" key="1">
    <source>
        <dbReference type="ARBA" id="ARBA00022483"/>
    </source>
</evidence>
<keyword evidence="1" id="KW-0268">Exocytosis</keyword>
<feature type="region of interest" description="Disordered" evidence="2">
    <location>
        <begin position="826"/>
        <end position="886"/>
    </location>
</feature>
<dbReference type="Gene3D" id="1.10.10.10">
    <property type="entry name" value="Winged helix-like DNA-binding domain superfamily/Winged helix DNA-binding domain"/>
    <property type="match status" value="1"/>
</dbReference>
<dbReference type="InterPro" id="IPR000591">
    <property type="entry name" value="DEP_dom"/>
</dbReference>
<dbReference type="PANTHER" id="PTHR45999">
    <property type="entry name" value="UNC-13-4A, ISOFORM B"/>
    <property type="match status" value="1"/>
</dbReference>